<dbReference type="AlphaFoldDB" id="A0A167SSU0"/>
<evidence type="ECO:0000313" key="2">
    <source>
        <dbReference type="EMBL" id="KZP02210.1"/>
    </source>
</evidence>
<proteinExistence type="predicted"/>
<organism evidence="2 3">
    <name type="scientific">Athelia psychrophila</name>
    <dbReference type="NCBI Taxonomy" id="1759441"/>
    <lineage>
        <taxon>Eukaryota</taxon>
        <taxon>Fungi</taxon>
        <taxon>Dikarya</taxon>
        <taxon>Basidiomycota</taxon>
        <taxon>Agaricomycotina</taxon>
        <taxon>Agaricomycetes</taxon>
        <taxon>Agaricomycetidae</taxon>
        <taxon>Atheliales</taxon>
        <taxon>Atheliaceae</taxon>
        <taxon>Athelia</taxon>
    </lineage>
</organism>
<dbReference type="EMBL" id="KV418826">
    <property type="protein sequence ID" value="KZP02210.1"/>
    <property type="molecule type" value="Genomic_DNA"/>
</dbReference>
<dbReference type="Proteomes" id="UP000076532">
    <property type="component" value="Unassembled WGS sequence"/>
</dbReference>
<sequence>MDGVLPGRPLKAAQMEAAPLTRAYRRRYTDGSPPLQGAQTKTAPPAEGLQTTGTAPPVEGLQMVR</sequence>
<evidence type="ECO:0000313" key="3">
    <source>
        <dbReference type="Proteomes" id="UP000076532"/>
    </source>
</evidence>
<evidence type="ECO:0000256" key="1">
    <source>
        <dbReference type="SAM" id="MobiDB-lite"/>
    </source>
</evidence>
<gene>
    <name evidence="2" type="ORF">FIBSPDRAFT_970282</name>
</gene>
<reference evidence="2 3" key="1">
    <citation type="journal article" date="2016" name="Mol. Biol. Evol.">
        <title>Comparative Genomics of Early-Diverging Mushroom-Forming Fungi Provides Insights into the Origins of Lignocellulose Decay Capabilities.</title>
        <authorList>
            <person name="Nagy L.G."/>
            <person name="Riley R."/>
            <person name="Tritt A."/>
            <person name="Adam C."/>
            <person name="Daum C."/>
            <person name="Floudas D."/>
            <person name="Sun H."/>
            <person name="Yadav J.S."/>
            <person name="Pangilinan J."/>
            <person name="Larsson K.H."/>
            <person name="Matsuura K."/>
            <person name="Barry K."/>
            <person name="Labutti K."/>
            <person name="Kuo R."/>
            <person name="Ohm R.A."/>
            <person name="Bhattacharya S.S."/>
            <person name="Shirouzu T."/>
            <person name="Yoshinaga Y."/>
            <person name="Martin F.M."/>
            <person name="Grigoriev I.V."/>
            <person name="Hibbett D.S."/>
        </authorList>
    </citation>
    <scope>NUCLEOTIDE SEQUENCE [LARGE SCALE GENOMIC DNA]</scope>
    <source>
        <strain evidence="2 3">CBS 109695</strain>
    </source>
</reference>
<protein>
    <submittedName>
        <fullName evidence="2">Uncharacterized protein</fullName>
    </submittedName>
</protein>
<accession>A0A167SSU0</accession>
<feature type="region of interest" description="Disordered" evidence="1">
    <location>
        <begin position="27"/>
        <end position="65"/>
    </location>
</feature>
<keyword evidence="3" id="KW-1185">Reference proteome</keyword>
<name>A0A167SSU0_9AGAM</name>